<name>A0A0G0L6K4_9BACT</name>
<dbReference type="GO" id="GO:0016020">
    <property type="term" value="C:membrane"/>
    <property type="evidence" value="ECO:0007669"/>
    <property type="project" value="UniProtKB-SubCell"/>
</dbReference>
<evidence type="ECO:0000256" key="2">
    <source>
        <dbReference type="ARBA" id="ARBA00022692"/>
    </source>
</evidence>
<organism evidence="9 10">
    <name type="scientific">Candidatus Woesebacteria bacterium GW2011_GWB1_38_8b</name>
    <dbReference type="NCBI Taxonomy" id="1618571"/>
    <lineage>
        <taxon>Bacteria</taxon>
        <taxon>Candidatus Woeseibacteriota</taxon>
    </lineage>
</organism>
<dbReference type="Gene3D" id="2.60.40.1260">
    <property type="entry name" value="Lamin Tail domain"/>
    <property type="match status" value="1"/>
</dbReference>
<feature type="transmembrane region" description="Helical" evidence="7">
    <location>
        <begin position="223"/>
        <end position="245"/>
    </location>
</feature>
<dbReference type="InterPro" id="IPR001322">
    <property type="entry name" value="Lamin_tail_dom"/>
</dbReference>
<sequence length="452" mass="48239">MNKIIRNYKWVVFFLISFIAFEAGFVATLIITPQKLTDTFQNLKIGKGSLPRVYIVQSGSMEPAIKTGSLVFSIPQNNYRVGEVVTFSLSPTGKNLVTHRIKSISGEEEITTKGDANEDADSQTVKSGSIVGKTAFTVPYLGYIANFAKNPKGFILLVIVPATIVIYEEMKNLRKEIAKFLGKAGSKLFKKKKGNIPSTSLRVAYGLDYAFPSPLPKTKNVPAYAIAIPVFGVLLVLIAFSASYFSDREKSESNILGAAESFGTPTPTSATNGTPTPTPIPTGGVVVNEVYYRIANEHKIDNSEAGSEWIELYNSSAVPVDMTGWSVTDNTSCDAFPATPSIAPGGFAILTTHTEADFRAVWGSVPTGVVFIQSPTAIGNGLANNDEIMLKNGSCAAGTIIDHISWGSNVVAFNPSIPLIPTSGSSSERNPDGVDTNTNADFTTSTPPTPGI</sequence>
<dbReference type="Proteomes" id="UP000033944">
    <property type="component" value="Unassembled WGS sequence"/>
</dbReference>
<protein>
    <recommendedName>
        <fullName evidence="5">Signal peptidase I</fullName>
        <ecNumber evidence="5">3.4.21.89</ecNumber>
    </recommendedName>
</protein>
<proteinExistence type="predicted"/>
<evidence type="ECO:0000256" key="3">
    <source>
        <dbReference type="ARBA" id="ARBA00022989"/>
    </source>
</evidence>
<keyword evidence="4 7" id="KW-0472">Membrane</keyword>
<dbReference type="GO" id="GO:0006465">
    <property type="term" value="P:signal peptide processing"/>
    <property type="evidence" value="ECO:0007669"/>
    <property type="project" value="UniProtKB-UniRule"/>
</dbReference>
<feature type="compositionally biased region" description="Polar residues" evidence="6">
    <location>
        <begin position="263"/>
        <end position="272"/>
    </location>
</feature>
<evidence type="ECO:0000259" key="8">
    <source>
        <dbReference type="PROSITE" id="PS51841"/>
    </source>
</evidence>
<gene>
    <name evidence="9" type="ORF">UT10_C0003G0047</name>
</gene>
<reference evidence="9 10" key="1">
    <citation type="journal article" date="2015" name="Nature">
        <title>rRNA introns, odd ribosomes, and small enigmatic genomes across a large radiation of phyla.</title>
        <authorList>
            <person name="Brown C.T."/>
            <person name="Hug L.A."/>
            <person name="Thomas B.C."/>
            <person name="Sharon I."/>
            <person name="Castelle C.J."/>
            <person name="Singh A."/>
            <person name="Wilkins M.J."/>
            <person name="Williams K.H."/>
            <person name="Banfield J.F."/>
        </authorList>
    </citation>
    <scope>NUCLEOTIDE SEQUENCE [LARGE SCALE GENOMIC DNA]</scope>
</reference>
<dbReference type="CDD" id="cd06530">
    <property type="entry name" value="S26_SPase_I"/>
    <property type="match status" value="1"/>
</dbReference>
<evidence type="ECO:0000256" key="5">
    <source>
        <dbReference type="NCBIfam" id="TIGR02228"/>
    </source>
</evidence>
<dbReference type="InterPro" id="IPR036286">
    <property type="entry name" value="LexA/Signal_pep-like_sf"/>
</dbReference>
<keyword evidence="2 7" id="KW-0812">Transmembrane</keyword>
<feature type="region of interest" description="Disordered" evidence="6">
    <location>
        <begin position="421"/>
        <end position="452"/>
    </location>
</feature>
<dbReference type="GO" id="GO:0009003">
    <property type="term" value="F:signal peptidase activity"/>
    <property type="evidence" value="ECO:0007669"/>
    <property type="project" value="UniProtKB-EC"/>
</dbReference>
<feature type="transmembrane region" description="Helical" evidence="7">
    <location>
        <begin position="12"/>
        <end position="31"/>
    </location>
</feature>
<dbReference type="NCBIfam" id="TIGR02228">
    <property type="entry name" value="sigpep_I_arch"/>
    <property type="match status" value="1"/>
</dbReference>
<accession>A0A0G0L6K4</accession>
<evidence type="ECO:0000256" key="4">
    <source>
        <dbReference type="ARBA" id="ARBA00023136"/>
    </source>
</evidence>
<dbReference type="EC" id="3.4.21.89" evidence="5"/>
<dbReference type="Pfam" id="PF00932">
    <property type="entry name" value="LTD"/>
    <property type="match status" value="1"/>
</dbReference>
<dbReference type="SUPFAM" id="SSF74853">
    <property type="entry name" value="Lamin A/C globular tail domain"/>
    <property type="match status" value="1"/>
</dbReference>
<evidence type="ECO:0000313" key="9">
    <source>
        <dbReference type="EMBL" id="KKQ87643.1"/>
    </source>
</evidence>
<dbReference type="AlphaFoldDB" id="A0A0G0L6K4"/>
<feature type="compositionally biased region" description="Polar residues" evidence="6">
    <location>
        <begin position="435"/>
        <end position="446"/>
    </location>
</feature>
<comment type="caution">
    <text evidence="9">The sequence shown here is derived from an EMBL/GenBank/DDBJ whole genome shotgun (WGS) entry which is preliminary data.</text>
</comment>
<keyword evidence="3 7" id="KW-1133">Transmembrane helix</keyword>
<evidence type="ECO:0000256" key="6">
    <source>
        <dbReference type="SAM" id="MobiDB-lite"/>
    </source>
</evidence>
<dbReference type="PANTHER" id="PTHR10806">
    <property type="entry name" value="SIGNAL PEPTIDASE COMPLEX CATALYTIC SUBUNIT SEC11"/>
    <property type="match status" value="1"/>
</dbReference>
<dbReference type="InterPro" id="IPR036415">
    <property type="entry name" value="Lamin_tail_dom_sf"/>
</dbReference>
<feature type="domain" description="LTD" evidence="8">
    <location>
        <begin position="273"/>
        <end position="408"/>
    </location>
</feature>
<dbReference type="InterPro" id="IPR001733">
    <property type="entry name" value="Peptidase_S26B"/>
</dbReference>
<evidence type="ECO:0000256" key="1">
    <source>
        <dbReference type="ARBA" id="ARBA00004370"/>
    </source>
</evidence>
<dbReference type="PANTHER" id="PTHR10806:SF6">
    <property type="entry name" value="SIGNAL PEPTIDASE COMPLEX CATALYTIC SUBUNIT SEC11"/>
    <property type="match status" value="1"/>
</dbReference>
<dbReference type="EMBL" id="LBVN01000003">
    <property type="protein sequence ID" value="KKQ87643.1"/>
    <property type="molecule type" value="Genomic_DNA"/>
</dbReference>
<dbReference type="InterPro" id="IPR019533">
    <property type="entry name" value="Peptidase_S26"/>
</dbReference>
<feature type="region of interest" description="Disordered" evidence="6">
    <location>
        <begin position="258"/>
        <end position="280"/>
    </location>
</feature>
<dbReference type="GO" id="GO:0004252">
    <property type="term" value="F:serine-type endopeptidase activity"/>
    <property type="evidence" value="ECO:0007669"/>
    <property type="project" value="UniProtKB-UniRule"/>
</dbReference>
<comment type="subcellular location">
    <subcellularLocation>
        <location evidence="1">Membrane</location>
    </subcellularLocation>
</comment>
<evidence type="ECO:0000313" key="10">
    <source>
        <dbReference type="Proteomes" id="UP000033944"/>
    </source>
</evidence>
<evidence type="ECO:0000256" key="7">
    <source>
        <dbReference type="SAM" id="Phobius"/>
    </source>
</evidence>
<feature type="transmembrane region" description="Helical" evidence="7">
    <location>
        <begin position="153"/>
        <end position="170"/>
    </location>
</feature>
<dbReference type="PROSITE" id="PS51841">
    <property type="entry name" value="LTD"/>
    <property type="match status" value="1"/>
</dbReference>
<dbReference type="SUPFAM" id="SSF51306">
    <property type="entry name" value="LexA/Signal peptidase"/>
    <property type="match status" value="1"/>
</dbReference>